<dbReference type="SMART" id="SM00367">
    <property type="entry name" value="LRR_CC"/>
    <property type="match status" value="7"/>
</dbReference>
<dbReference type="GO" id="GO:0031146">
    <property type="term" value="P:SCF-dependent proteasomal ubiquitin-dependent protein catabolic process"/>
    <property type="evidence" value="ECO:0007669"/>
    <property type="project" value="TreeGrafter"/>
</dbReference>
<reference evidence="2" key="1">
    <citation type="submission" date="2025-08" db="UniProtKB">
        <authorList>
            <consortium name="Ensembl"/>
        </authorList>
    </citation>
    <scope>IDENTIFICATION</scope>
</reference>
<dbReference type="PANTHER" id="PTHR13318">
    <property type="entry name" value="PARTNER OF PAIRED, ISOFORM B-RELATED"/>
    <property type="match status" value="1"/>
</dbReference>
<evidence type="ECO:0000259" key="1">
    <source>
        <dbReference type="Pfam" id="PF25372"/>
    </source>
</evidence>
<evidence type="ECO:0000313" key="2">
    <source>
        <dbReference type="Ensembl" id="ENSNMLP00000017573.1"/>
    </source>
</evidence>
<name>A0A8C6T933_9GOBI</name>
<dbReference type="InterPro" id="IPR001611">
    <property type="entry name" value="Leu-rich_rpt"/>
</dbReference>
<proteinExistence type="predicted"/>
<dbReference type="Ensembl" id="ENSNMLT00000019768.1">
    <property type="protein sequence ID" value="ENSNMLP00000017573.1"/>
    <property type="gene ID" value="ENSNMLG00000011617.1"/>
</dbReference>
<dbReference type="Pfam" id="PF25372">
    <property type="entry name" value="DUF7885"/>
    <property type="match status" value="1"/>
</dbReference>
<dbReference type="InterPro" id="IPR057207">
    <property type="entry name" value="FBXL15_LRR"/>
</dbReference>
<dbReference type="SUPFAM" id="SSF52047">
    <property type="entry name" value="RNI-like"/>
    <property type="match status" value="1"/>
</dbReference>
<accession>A0A8C6T933</accession>
<evidence type="ECO:0000313" key="3">
    <source>
        <dbReference type="Proteomes" id="UP000694523"/>
    </source>
</evidence>
<dbReference type="InterPro" id="IPR006553">
    <property type="entry name" value="Leu-rich_rpt_Cys-con_subtyp"/>
</dbReference>
<protein>
    <recommendedName>
        <fullName evidence="1">F-box/LRR-repeat protein 15-like leucin rich repeat domain-containing protein</fullName>
    </recommendedName>
</protein>
<dbReference type="Pfam" id="PF13516">
    <property type="entry name" value="LRR_6"/>
    <property type="match status" value="1"/>
</dbReference>
<sequence>MHVLNQQEVKVTGCTGAGLRGNLILALIGQLCSHVTSVDVSWSGATDAGLRALINCKRLRAVVLSGCHVTDQALLDLLLRHTASLCKLEVFGCQSISSSCLEAIYEMCPNLQHLNIGRMRRVDAHSLTVLGSKLNNLRSLNVTGLQAVSDVVMEVVLQKCPLLLSLTLSQCPGVTDRTLHSISEFTRAIRSVDVSGCAAVTDAGVRSLARGCTRLQQLDLSSTATGDTGVALLAHHCRAHLHTVKLSFCRISPHSLLQLCQRCTRLEVLHVYGCAQLPTGSQIRRVNPAVVIHPVPPDATQTCSSYWTQGTATSAV</sequence>
<feature type="domain" description="F-box/LRR-repeat protein 15-like leucin rich repeat" evidence="1">
    <location>
        <begin position="156"/>
        <end position="276"/>
    </location>
</feature>
<keyword evidence="3" id="KW-1185">Reference proteome</keyword>
<organism evidence="2 3">
    <name type="scientific">Neogobius melanostomus</name>
    <name type="common">round goby</name>
    <dbReference type="NCBI Taxonomy" id="47308"/>
    <lineage>
        <taxon>Eukaryota</taxon>
        <taxon>Metazoa</taxon>
        <taxon>Chordata</taxon>
        <taxon>Craniata</taxon>
        <taxon>Vertebrata</taxon>
        <taxon>Euteleostomi</taxon>
        <taxon>Actinopterygii</taxon>
        <taxon>Neopterygii</taxon>
        <taxon>Teleostei</taxon>
        <taxon>Neoteleostei</taxon>
        <taxon>Acanthomorphata</taxon>
        <taxon>Gobiaria</taxon>
        <taxon>Gobiiformes</taxon>
        <taxon>Gobioidei</taxon>
        <taxon>Gobiidae</taxon>
        <taxon>Benthophilinae</taxon>
        <taxon>Neogobiini</taxon>
        <taxon>Neogobius</taxon>
    </lineage>
</organism>
<reference evidence="2" key="2">
    <citation type="submission" date="2025-09" db="UniProtKB">
        <authorList>
            <consortium name="Ensembl"/>
        </authorList>
    </citation>
    <scope>IDENTIFICATION</scope>
</reference>
<dbReference type="Gene3D" id="3.80.10.10">
    <property type="entry name" value="Ribonuclease Inhibitor"/>
    <property type="match status" value="2"/>
</dbReference>
<dbReference type="InterPro" id="IPR032675">
    <property type="entry name" value="LRR_dom_sf"/>
</dbReference>
<dbReference type="Proteomes" id="UP000694523">
    <property type="component" value="Unplaced"/>
</dbReference>
<dbReference type="AlphaFoldDB" id="A0A8C6T933"/>
<dbReference type="GO" id="GO:0019005">
    <property type="term" value="C:SCF ubiquitin ligase complex"/>
    <property type="evidence" value="ECO:0007669"/>
    <property type="project" value="TreeGrafter"/>
</dbReference>